<keyword evidence="2" id="KW-0964">Secreted</keyword>
<dbReference type="Gene3D" id="2.160.20.10">
    <property type="entry name" value="Single-stranded right-handed beta-helix, Pectin lyase-like"/>
    <property type="match status" value="1"/>
</dbReference>
<dbReference type="SMART" id="SM00710">
    <property type="entry name" value="PbH1"/>
    <property type="match status" value="11"/>
</dbReference>
<dbReference type="InterPro" id="IPR008638">
    <property type="entry name" value="FhaB/CdiA-like_TPS"/>
</dbReference>
<feature type="domain" description="Filamentous haemagglutinin FhaB/tRNA nuclease CdiA-like TPS" evidence="6">
    <location>
        <begin position="71"/>
        <end position="183"/>
    </location>
</feature>
<keyword evidence="5" id="KW-0472">Membrane</keyword>
<dbReference type="PANTHER" id="PTHR12338">
    <property type="entry name" value="AUTOTRANSPORTER"/>
    <property type="match status" value="1"/>
</dbReference>
<dbReference type="Pfam" id="PF13018">
    <property type="entry name" value="ESPR"/>
    <property type="match status" value="1"/>
</dbReference>
<comment type="caution">
    <text evidence="7">The sequence shown here is derived from an EMBL/GenBank/DDBJ whole genome shotgun (WGS) entry which is preliminary data.</text>
</comment>
<feature type="compositionally biased region" description="Gly residues" evidence="4">
    <location>
        <begin position="2019"/>
        <end position="2038"/>
    </location>
</feature>
<sequence length="2139" mass="211650">MNRIYKLKFDKRRNELVVVSEITAGMGKEKSTGHIADLASLSSFRKLLGTLTPVALLTGLISGLLPAMVLAADLPTGGQIVGGQGSISTSGNQMTIHQQTQNMVTNWHSFDIGKNNTVQFVQPDSSSVALNRVTGASGSQIMGTLKANGQVFILNPNGVLFGKNARVDVGGLVASTKNISTADFMKGQYTLSGEGNPGAQVINQGSLTTSKGGYIVLAGERVSNSGTVTTPGGKTVLAAGKTVTLQLDNSGLTSVSVNGSVVNALVENRGLISASNGQVYLTAKGQDMLLNTVVNNSGTVEAKGLASRGGEIVLSGGDSGVVSQSGQLLADSQTGQGGKITLEGQNIHLAGGSLTSATGKTGGGEVYVGGGWQGQDSRIKNASKVVMDKTATADVSVTDAGNGGTAVLWSEDYTNFRGTVLAKGGAQSGNGGRVETSSHRNLQAYGEVDASARAGHGGDWLLDPTDVTIVSTDGGNISETGKGTTSTLDTDTDHIFSPNASGAAILNSSIVNQLNAGTNVTVKTSGTETDGQTGNITVNADIVKTAGADTKLTLLADNNIATADRVSIGATTGKLNLDLLAGNTTNNASITLGKFINISLNGGDFLAGAANPDNAVSLTYSNNGQIHGGNVTLNLTRGLSGYAYKVQADNDLTINGPVSGDTGWGVPLSFIAGGNLEMNSPTSISLRTAETTNGGGRVVISGDKGVSLSTTDGNILLSAASAATNSVNVSSGNGAVSMSAGGNLTLVCATVTSGAGQDVTLNAAGKNSAWVNITGSTINSNGGNISVDHAAEGQAMTMLISGSTLNASATDNGQNGNIALRAYNPNVDLSVAELNTTVRNGAAMIDIGNSSVLRGKNITTETTQEGSNSRSLPFYMHGATLEAVENITLRGVATGGAASAQLEIRGAGNTLKTTSGDISIISNNSSVLINATGSSRANITSGGNMTISGNGGGSLGVGIINSSITAARNMSITGSTTGGAQNSSARYGGIYLFGNVEFHSPNGTLIGNSNARTPPNSGGVVMGSRASGIMSNVLFDGTFNINGTSRVGVSADSIAGGLYYNGNTNITFSGGNSVINARGASSTSTAVSGIVNGDIAQNYWGIKLQDGANLIMNLTSGSVSALMPLTHSQFTRFSLGYDFSGKGNVTIKAQNNGSPGNDGATLQLNRLRNVNLDGAFTVDATNARGTAILVSGFTGLDLVNATITGTSRGSNPGINISSTRGNVNLNNITLNGISSRGNGISISGNANTSIINSILNGRSTSGNGSGVVLTSGSNYTLDGGSITGRSVNGYGVLTTGSLTVNNGTLLTGTATGSGNGVRVEGNLTTVHGDGIRINGAAVSGNGVMFTGNTVLTNAVVIGNATTGTGLNVSGNATLTNATVSGETQTGTGAVVSGKLTADDTTQVTGKATQDGGTGVTLNGTVTGGKVDGESVQGTGLQLADNAVVTNATLKGVSTSGSGVAVTGNISLDDTTAVALNATSGSGAGLSLEDNANVSIVSITTVTQEKKDSDGNTVTDATGNPVMETITMTTPVATPVTLAGISQSGSGVATSGNVSISGVVLNGSATTAEGTGATLGGNLTIADNISGITVNAVGNGTALVVDSATIKADGYTSTGKGFVINASTSDSGGTAIKTQGNNQLGDVTLNGTAINGGTAVELGGQVSGGQITGTSDSGQAVVVSGEVSVDGTDVKGHSDTGTGLNVSGNATLTNATVSGETQTGTGAVVSGKLTADDVSRVKSITTGNGTALVLENATLQTNGYGGTDSPTILASAEGSEGIAIKIKGNNQLGGVPISGEATSSSGGTGVSLGGRVSSPNIKGTAVSGTAVMVTDGTIIDGGIVHGRSQNGTGLSADGNVNLNASLISGSVLDSGTGVSLKGNITGGRVSGVSGSGGDGVLIVDSLFTDTEVNGVSQSGTGVKTQGNVTLQGAELRATSENGVADLDVSGALYRDQYSVINADRMAGQENIHVLQPDTPPSPGEGGAIGNGGNTTPDTGDSGGVAGSDTGSGESGEIVTPPPGGTAGGAGNNGNTGSATGGEGSLPENNVAQRGEASGPDIRGQVTGQMFVSAFRQQAVDAQVTRMNQATPDGFHSAATPVVPVTGYQAKPQNVEISLCDEDSCQPESLDAARPAEGVVTSSGK</sequence>
<dbReference type="Pfam" id="PF05860">
    <property type="entry name" value="TPS"/>
    <property type="match status" value="1"/>
</dbReference>
<evidence type="ECO:0000256" key="5">
    <source>
        <dbReference type="SAM" id="Phobius"/>
    </source>
</evidence>
<evidence type="ECO:0000256" key="1">
    <source>
        <dbReference type="ARBA" id="ARBA00004613"/>
    </source>
</evidence>
<dbReference type="InterPro" id="IPR050909">
    <property type="entry name" value="Bact_Autotransporter_VF"/>
</dbReference>
<keyword evidence="5" id="KW-1133">Transmembrane helix</keyword>
<dbReference type="GO" id="GO:0005576">
    <property type="term" value="C:extracellular region"/>
    <property type="evidence" value="ECO:0007669"/>
    <property type="project" value="UniProtKB-SubCell"/>
</dbReference>
<evidence type="ECO:0000256" key="4">
    <source>
        <dbReference type="SAM" id="MobiDB-lite"/>
    </source>
</evidence>
<evidence type="ECO:0000313" key="7">
    <source>
        <dbReference type="EMBL" id="EBO7334782.1"/>
    </source>
</evidence>
<dbReference type="InterPro" id="IPR024973">
    <property type="entry name" value="ESPR"/>
</dbReference>
<keyword evidence="3" id="KW-0732">Signal</keyword>
<feature type="transmembrane region" description="Helical" evidence="5">
    <location>
        <begin position="47"/>
        <end position="71"/>
    </location>
</feature>
<name>A0A5U1JFB0_SALER</name>
<feature type="compositionally biased region" description="Gly residues" evidence="4">
    <location>
        <begin position="1978"/>
        <end position="1987"/>
    </location>
</feature>
<proteinExistence type="predicted"/>
<dbReference type="EMBL" id="AAGJLM010000006">
    <property type="protein sequence ID" value="EBO7334782.1"/>
    <property type="molecule type" value="Genomic_DNA"/>
</dbReference>
<dbReference type="SMART" id="SM00912">
    <property type="entry name" value="Haemagg_act"/>
    <property type="match status" value="1"/>
</dbReference>
<evidence type="ECO:0000259" key="6">
    <source>
        <dbReference type="SMART" id="SM00912"/>
    </source>
</evidence>
<reference evidence="7" key="1">
    <citation type="submission" date="2018-08" db="EMBL/GenBank/DDBJ databases">
        <authorList>
            <consortium name="PulseNet: The National Subtyping Network for Foodborne Disease Surveillance"/>
            <person name="Tarr C.L."/>
            <person name="Trees E."/>
            <person name="Katz L.S."/>
            <person name="Carleton-Romer H.A."/>
            <person name="Stroika S."/>
            <person name="Kucerova Z."/>
            <person name="Roache K.F."/>
            <person name="Sabol A.L."/>
            <person name="Besser J."/>
            <person name="Gerner-Smidt P."/>
        </authorList>
    </citation>
    <scope>NUCLEOTIDE SEQUENCE</scope>
    <source>
        <strain evidence="7">PNUSAS049711</strain>
    </source>
</reference>
<feature type="region of interest" description="Disordered" evidence="4">
    <location>
        <begin position="1967"/>
        <end position="2057"/>
    </location>
</feature>
<gene>
    <name evidence="7" type="ORF">D0O76_14750</name>
</gene>
<dbReference type="InterPro" id="IPR011050">
    <property type="entry name" value="Pectin_lyase_fold/virulence"/>
</dbReference>
<dbReference type="InterPro" id="IPR006626">
    <property type="entry name" value="PbH1"/>
</dbReference>
<organism evidence="7">
    <name type="scientific">Salmonella enterica</name>
    <name type="common">Salmonella choleraesuis</name>
    <dbReference type="NCBI Taxonomy" id="28901"/>
    <lineage>
        <taxon>Bacteria</taxon>
        <taxon>Pseudomonadati</taxon>
        <taxon>Pseudomonadota</taxon>
        <taxon>Gammaproteobacteria</taxon>
        <taxon>Enterobacterales</taxon>
        <taxon>Enterobacteriaceae</taxon>
        <taxon>Salmonella</taxon>
    </lineage>
</organism>
<protein>
    <submittedName>
        <fullName evidence="7">Filamentous hemagglutinin N-terminal domain-containing protein</fullName>
    </submittedName>
</protein>
<dbReference type="SUPFAM" id="SSF51126">
    <property type="entry name" value="Pectin lyase-like"/>
    <property type="match status" value="2"/>
</dbReference>
<accession>A0A5U1JFB0</accession>
<dbReference type="PANTHER" id="PTHR12338:SF8">
    <property type="entry name" value="HEME_HEMOPEXIN-BINDING PROTEIN"/>
    <property type="match status" value="1"/>
</dbReference>
<keyword evidence="5" id="KW-0812">Transmembrane</keyword>
<evidence type="ECO:0000256" key="3">
    <source>
        <dbReference type="ARBA" id="ARBA00022729"/>
    </source>
</evidence>
<comment type="subcellular location">
    <subcellularLocation>
        <location evidence="1">Secreted</location>
    </subcellularLocation>
</comment>
<evidence type="ECO:0000256" key="2">
    <source>
        <dbReference type="ARBA" id="ARBA00022525"/>
    </source>
</evidence>
<dbReference type="InterPro" id="IPR012334">
    <property type="entry name" value="Pectin_lyas_fold"/>
</dbReference>
<dbReference type="NCBIfam" id="TIGR01901">
    <property type="entry name" value="adhes_NPXG"/>
    <property type="match status" value="1"/>
</dbReference>
<feature type="region of interest" description="Disordered" evidence="4">
    <location>
        <begin position="2120"/>
        <end position="2139"/>
    </location>
</feature>